<keyword evidence="3 9" id="KW-0808">Transferase</keyword>
<feature type="transmembrane region" description="Helical" evidence="9">
    <location>
        <begin position="96"/>
        <end position="116"/>
    </location>
</feature>
<dbReference type="Pfam" id="PF01040">
    <property type="entry name" value="UbiA"/>
    <property type="match status" value="1"/>
</dbReference>
<evidence type="ECO:0000313" key="11">
    <source>
        <dbReference type="Proteomes" id="UP001476282"/>
    </source>
</evidence>
<dbReference type="RefSeq" id="WP_353568531.1">
    <property type="nucleotide sequence ID" value="NZ_BAABRI010000025.1"/>
</dbReference>
<keyword evidence="4 9" id="KW-0812">Transmembrane</keyword>
<accession>A0ABP9USU6</accession>
<comment type="function">
    <text evidence="9">Converts heme B (protoheme IX) to heme O by substitution of the vinyl group on carbon 2 of heme B porphyrin ring with a hydroxyethyl farnesyl side group.</text>
</comment>
<comment type="pathway">
    <text evidence="9">Porphyrin-containing compound metabolism; heme O biosynthesis; heme O from protoheme: step 1/1.</text>
</comment>
<name>A0ABP9USU6_9BACT</name>
<keyword evidence="6 9" id="KW-0350">Heme biosynthesis</keyword>
<dbReference type="PANTHER" id="PTHR43448:SF2">
    <property type="entry name" value="PROTOHEME IX FARNESYLTRANSFERASE, MITOCHONDRIAL"/>
    <property type="match status" value="1"/>
</dbReference>
<gene>
    <name evidence="10" type="primary">cyoE_2</name>
    <name evidence="9" type="synonym">ctaB</name>
    <name evidence="10" type="ORF">Hsar01_03678</name>
</gene>
<feature type="transmembrane region" description="Helical" evidence="9">
    <location>
        <begin position="252"/>
        <end position="271"/>
    </location>
</feature>
<evidence type="ECO:0000256" key="5">
    <source>
        <dbReference type="ARBA" id="ARBA00022989"/>
    </source>
</evidence>
<reference evidence="10 11" key="1">
    <citation type="submission" date="2024-02" db="EMBL/GenBank/DDBJ databases">
        <title>Haloferula sargassicola NBRC 104335.</title>
        <authorList>
            <person name="Ichikawa N."/>
            <person name="Katano-Makiyama Y."/>
            <person name="Hidaka K."/>
        </authorList>
    </citation>
    <scope>NUCLEOTIDE SEQUENCE [LARGE SCALE GENOMIC DNA]</scope>
    <source>
        <strain evidence="10 11">NBRC 104335</strain>
    </source>
</reference>
<evidence type="ECO:0000256" key="7">
    <source>
        <dbReference type="ARBA" id="ARBA00023136"/>
    </source>
</evidence>
<feature type="transmembrane region" description="Helical" evidence="9">
    <location>
        <begin position="51"/>
        <end position="75"/>
    </location>
</feature>
<keyword evidence="2 9" id="KW-1003">Cell membrane</keyword>
<keyword evidence="11" id="KW-1185">Reference proteome</keyword>
<feature type="transmembrane region" description="Helical" evidence="9">
    <location>
        <begin position="26"/>
        <end position="45"/>
    </location>
</feature>
<feature type="transmembrane region" description="Helical" evidence="9">
    <location>
        <begin position="151"/>
        <end position="169"/>
    </location>
</feature>
<dbReference type="Proteomes" id="UP001476282">
    <property type="component" value="Unassembled WGS sequence"/>
</dbReference>
<evidence type="ECO:0000256" key="2">
    <source>
        <dbReference type="ARBA" id="ARBA00022475"/>
    </source>
</evidence>
<dbReference type="Gene3D" id="1.10.357.140">
    <property type="entry name" value="UbiA prenyltransferase"/>
    <property type="match status" value="1"/>
</dbReference>
<organism evidence="10 11">
    <name type="scientific">Haloferula sargassicola</name>
    <dbReference type="NCBI Taxonomy" id="490096"/>
    <lineage>
        <taxon>Bacteria</taxon>
        <taxon>Pseudomonadati</taxon>
        <taxon>Verrucomicrobiota</taxon>
        <taxon>Verrucomicrobiia</taxon>
        <taxon>Verrucomicrobiales</taxon>
        <taxon>Verrucomicrobiaceae</taxon>
        <taxon>Haloferula</taxon>
    </lineage>
</organism>
<comment type="miscellaneous">
    <text evidence="9">Carbon 2 of the heme B porphyrin ring is defined according to the Fischer nomenclature.</text>
</comment>
<feature type="transmembrane region" description="Helical" evidence="9">
    <location>
        <begin position="175"/>
        <end position="200"/>
    </location>
</feature>
<dbReference type="InterPro" id="IPR030470">
    <property type="entry name" value="UbiA_prenylTrfase_CS"/>
</dbReference>
<keyword evidence="5 9" id="KW-1133">Transmembrane helix</keyword>
<evidence type="ECO:0000256" key="8">
    <source>
        <dbReference type="ARBA" id="ARBA00047690"/>
    </source>
</evidence>
<dbReference type="EC" id="2.5.1.141" evidence="9"/>
<dbReference type="InterPro" id="IPR044878">
    <property type="entry name" value="UbiA_sf"/>
</dbReference>
<dbReference type="PROSITE" id="PS00943">
    <property type="entry name" value="UBIA"/>
    <property type="match status" value="1"/>
</dbReference>
<keyword evidence="7 9" id="KW-0472">Membrane</keyword>
<evidence type="ECO:0000256" key="4">
    <source>
        <dbReference type="ARBA" id="ARBA00022692"/>
    </source>
</evidence>
<sequence>MSEEETSSAAEAKPGLRKDLMVLMKVRLNLFVLITTFFGFLLASKEDGIDWLLLANTLIGTGLAAFGSAAFNQLMEVDLDARMRRTADRPLPARRMDPLFAFGVGWMLAAMGIIHLSAKVNPLTAILTAVTVATYVFIYTPLKRWSSTNTLVGAIPGAIPPMIGWAAVPGHGLNWGAWFLFALLFLWQLPHFVAISWLCREEYETAGYKMWSNGDVSGKKSALLSAIFSLVLAALPLWPWLAGWTPGWPGHVALAAGVLMGLMLAALSGRFMRDGERSSFRKLFFGTLLYLPIELGCLAFAWG</sequence>
<evidence type="ECO:0000256" key="3">
    <source>
        <dbReference type="ARBA" id="ARBA00022679"/>
    </source>
</evidence>
<dbReference type="PANTHER" id="PTHR43448">
    <property type="entry name" value="PROTOHEME IX FARNESYLTRANSFERASE, MITOCHONDRIAL"/>
    <property type="match status" value="1"/>
</dbReference>
<comment type="caution">
    <text evidence="10">The sequence shown here is derived from an EMBL/GenBank/DDBJ whole genome shotgun (WGS) entry which is preliminary data.</text>
</comment>
<proteinExistence type="inferred from homology"/>
<dbReference type="InterPro" id="IPR000537">
    <property type="entry name" value="UbiA_prenyltransferase"/>
</dbReference>
<comment type="catalytic activity">
    <reaction evidence="8 9">
        <text>heme b + (2E,6E)-farnesyl diphosphate + H2O = Fe(II)-heme o + diphosphate</text>
        <dbReference type="Rhea" id="RHEA:28070"/>
        <dbReference type="ChEBI" id="CHEBI:15377"/>
        <dbReference type="ChEBI" id="CHEBI:33019"/>
        <dbReference type="ChEBI" id="CHEBI:60344"/>
        <dbReference type="ChEBI" id="CHEBI:60530"/>
        <dbReference type="ChEBI" id="CHEBI:175763"/>
        <dbReference type="EC" id="2.5.1.141"/>
    </reaction>
</comment>
<comment type="similarity">
    <text evidence="9">Belongs to the UbiA prenyltransferase family. Protoheme IX farnesyltransferase subfamily.</text>
</comment>
<dbReference type="CDD" id="cd13957">
    <property type="entry name" value="PT_UbiA_Cox10"/>
    <property type="match status" value="1"/>
</dbReference>
<dbReference type="NCBIfam" id="TIGR01473">
    <property type="entry name" value="cyoE_ctaB"/>
    <property type="match status" value="1"/>
</dbReference>
<comment type="subcellular location">
    <subcellularLocation>
        <location evidence="9">Cell membrane</location>
        <topology evidence="9">Multi-pass membrane protein</topology>
    </subcellularLocation>
    <subcellularLocation>
        <location evidence="1">Membrane</location>
        <topology evidence="1">Multi-pass membrane protein</topology>
    </subcellularLocation>
</comment>
<feature type="transmembrane region" description="Helical" evidence="9">
    <location>
        <begin position="221"/>
        <end position="240"/>
    </location>
</feature>
<feature type="transmembrane region" description="Helical" evidence="9">
    <location>
        <begin position="122"/>
        <end position="139"/>
    </location>
</feature>
<evidence type="ECO:0000313" key="10">
    <source>
        <dbReference type="EMBL" id="GAA5484434.1"/>
    </source>
</evidence>
<evidence type="ECO:0000256" key="1">
    <source>
        <dbReference type="ARBA" id="ARBA00004141"/>
    </source>
</evidence>
<dbReference type="EMBL" id="BAABRI010000025">
    <property type="protein sequence ID" value="GAA5484434.1"/>
    <property type="molecule type" value="Genomic_DNA"/>
</dbReference>
<dbReference type="HAMAP" id="MF_00154">
    <property type="entry name" value="CyoE_CtaB"/>
    <property type="match status" value="1"/>
</dbReference>
<feature type="transmembrane region" description="Helical" evidence="9">
    <location>
        <begin position="283"/>
        <end position="302"/>
    </location>
</feature>
<protein>
    <recommendedName>
        <fullName evidence="9">Protoheme IX farnesyltransferase</fullName>
        <ecNumber evidence="9">2.5.1.141</ecNumber>
    </recommendedName>
    <alternativeName>
        <fullName evidence="9">Heme B farnesyltransferase</fullName>
    </alternativeName>
    <alternativeName>
        <fullName evidence="9">Heme O synthase</fullName>
    </alternativeName>
</protein>
<evidence type="ECO:0000256" key="9">
    <source>
        <dbReference type="HAMAP-Rule" id="MF_00154"/>
    </source>
</evidence>
<evidence type="ECO:0000256" key="6">
    <source>
        <dbReference type="ARBA" id="ARBA00023133"/>
    </source>
</evidence>
<dbReference type="InterPro" id="IPR006369">
    <property type="entry name" value="Protohaem_IX_farnesylTrfase"/>
</dbReference>